<dbReference type="AlphaFoldDB" id="A0A8S1QVT8"/>
<protein>
    <submittedName>
        <fullName evidence="1">Uncharacterized protein</fullName>
    </submittedName>
</protein>
<dbReference type="Proteomes" id="UP000692954">
    <property type="component" value="Unassembled WGS sequence"/>
</dbReference>
<reference evidence="1" key="1">
    <citation type="submission" date="2021-01" db="EMBL/GenBank/DDBJ databases">
        <authorList>
            <consortium name="Genoscope - CEA"/>
            <person name="William W."/>
        </authorList>
    </citation>
    <scope>NUCLEOTIDE SEQUENCE</scope>
</reference>
<proteinExistence type="predicted"/>
<comment type="caution">
    <text evidence="1">The sequence shown here is derived from an EMBL/GenBank/DDBJ whole genome shotgun (WGS) entry which is preliminary data.</text>
</comment>
<keyword evidence="2" id="KW-1185">Reference proteome</keyword>
<evidence type="ECO:0000313" key="1">
    <source>
        <dbReference type="EMBL" id="CAD8118590.1"/>
    </source>
</evidence>
<organism evidence="1 2">
    <name type="scientific">Paramecium sonneborni</name>
    <dbReference type="NCBI Taxonomy" id="65129"/>
    <lineage>
        <taxon>Eukaryota</taxon>
        <taxon>Sar</taxon>
        <taxon>Alveolata</taxon>
        <taxon>Ciliophora</taxon>
        <taxon>Intramacronucleata</taxon>
        <taxon>Oligohymenophorea</taxon>
        <taxon>Peniculida</taxon>
        <taxon>Parameciidae</taxon>
        <taxon>Paramecium</taxon>
    </lineage>
</organism>
<evidence type="ECO:0000313" key="2">
    <source>
        <dbReference type="Proteomes" id="UP000692954"/>
    </source>
</evidence>
<dbReference type="OrthoDB" id="301289at2759"/>
<name>A0A8S1QVT8_9CILI</name>
<accession>A0A8S1QVT8</accession>
<sequence length="200" mass="23511">MNCTDLEIDKKSNAHLKMQVDIRDNKSKIQNFESPRASFSKKEKRNRKFFLKRSVFFVSICKQTGNVESNLGSDFLHIEIMQGGHLPLNQYSIKDIRSETYVNDDDYKEQNVENSLKLASTHLRKKMTEIRNTKYHCDPVQSQLNDFQRLNENFKGNFTNIFDSSCRNQRVRIDKISAIEEAKKILQGQHQHIKKILDKQ</sequence>
<dbReference type="EMBL" id="CAJJDN010000118">
    <property type="protein sequence ID" value="CAD8118590.1"/>
    <property type="molecule type" value="Genomic_DNA"/>
</dbReference>
<gene>
    <name evidence="1" type="ORF">PSON_ATCC_30995.1.T1180013</name>
</gene>